<accession>A0A7M1B5M8</accession>
<dbReference type="AlphaFoldDB" id="A0A7M1B5M8"/>
<evidence type="ECO:0000313" key="2">
    <source>
        <dbReference type="Proteomes" id="UP000593580"/>
    </source>
</evidence>
<evidence type="ECO:0000313" key="1">
    <source>
        <dbReference type="EMBL" id="QOP44816.1"/>
    </source>
</evidence>
<sequence length="138" mass="16335">MKQFLIFFILFSELLLANNLNYEMKIYDTIFHALFPTKKRVKVWSDNTEKLQQLAKLAIISPVKQQKNADILLLTNLSDIQNETPKFVCDYKLLKNYRTSAIGGFYWQKGRPNIIFLEKNLKKFHIKLPASMQEYIEE</sequence>
<keyword evidence="2" id="KW-1185">Reference proteome</keyword>
<protein>
    <recommendedName>
        <fullName evidence="3">YfiR family protein</fullName>
    </recommendedName>
</protein>
<organism evidence="1 2">
    <name type="scientific">Sulfurimonas paralvinellae</name>
    <dbReference type="NCBI Taxonomy" id="317658"/>
    <lineage>
        <taxon>Bacteria</taxon>
        <taxon>Pseudomonadati</taxon>
        <taxon>Campylobacterota</taxon>
        <taxon>Epsilonproteobacteria</taxon>
        <taxon>Campylobacterales</taxon>
        <taxon>Sulfurimonadaceae</taxon>
        <taxon>Sulfurimonas</taxon>
    </lineage>
</organism>
<proteinExistence type="predicted"/>
<dbReference type="KEGG" id="spal:FM071_00265"/>
<dbReference type="RefSeq" id="WP_193110979.1">
    <property type="nucleotide sequence ID" value="NZ_CP041406.1"/>
</dbReference>
<reference evidence="1 2" key="1">
    <citation type="submission" date="2019-07" db="EMBL/GenBank/DDBJ databases">
        <title>Sulfurimonas paralvinellae sp. nov., a novel mesophilic, hydrogen- and sulfur-oxidizing chemolithoautotroph within the Epsilonproteo- bacteria isolated from a deep-sea hydrothermal vent polychaete nest, reclassification of Thiomicrospira denitrificans as Sulfurimonas denitrificans comb. nov. and emended description of the genus Sulfurimonas.</title>
        <authorList>
            <person name="Wang S."/>
            <person name="Jiang L."/>
            <person name="Shao Z."/>
        </authorList>
    </citation>
    <scope>NUCLEOTIDE SEQUENCE [LARGE SCALE GENOMIC DNA]</scope>
    <source>
        <strain evidence="1 2">GO25</strain>
    </source>
</reference>
<evidence type="ECO:0008006" key="3">
    <source>
        <dbReference type="Google" id="ProtNLM"/>
    </source>
</evidence>
<dbReference type="EMBL" id="CP041406">
    <property type="protein sequence ID" value="QOP44816.1"/>
    <property type="molecule type" value="Genomic_DNA"/>
</dbReference>
<dbReference type="Proteomes" id="UP000593580">
    <property type="component" value="Chromosome"/>
</dbReference>
<gene>
    <name evidence="1" type="ORF">FM071_00265</name>
</gene>
<name>A0A7M1B5M8_9BACT</name>